<evidence type="ECO:0000313" key="3">
    <source>
        <dbReference type="Proteomes" id="UP000075187"/>
    </source>
</evidence>
<reference evidence="2" key="1">
    <citation type="submission" date="2017-12" db="EMBL/GenBank/DDBJ databases">
        <title>Pseudomonas sp. MS586 complete sequence.</title>
        <authorList>
            <person name="Lu S."/>
            <person name="Deng P."/>
        </authorList>
    </citation>
    <scope>NUCLEOTIDE SEQUENCE</scope>
    <source>
        <strain evidence="2">MS586</strain>
    </source>
</reference>
<protein>
    <recommendedName>
        <fullName evidence="1">DUF4376 domain-containing protein</fullName>
    </recommendedName>
</protein>
<keyword evidence="3" id="KW-1185">Reference proteome</keyword>
<accession>A0ABM5ZML6</accession>
<dbReference type="Proteomes" id="UP000075187">
    <property type="component" value="Chromosome"/>
</dbReference>
<dbReference type="Pfam" id="PF14301">
    <property type="entry name" value="DUF4376"/>
    <property type="match status" value="1"/>
</dbReference>
<feature type="domain" description="DUF4376" evidence="1">
    <location>
        <begin position="113"/>
        <end position="215"/>
    </location>
</feature>
<proteinExistence type="predicted"/>
<organism evidence="2 3">
    <name type="scientific">Pseudomonas glycinae</name>
    <dbReference type="NCBI Taxonomy" id="1785145"/>
    <lineage>
        <taxon>Bacteria</taxon>
        <taxon>Pseudomonadati</taxon>
        <taxon>Pseudomonadota</taxon>
        <taxon>Gammaproteobacteria</taxon>
        <taxon>Pseudomonadales</taxon>
        <taxon>Pseudomonadaceae</taxon>
        <taxon>Pseudomonas</taxon>
    </lineage>
</organism>
<evidence type="ECO:0000313" key="2">
    <source>
        <dbReference type="EMBL" id="AMQ83925.1"/>
    </source>
</evidence>
<evidence type="ECO:0000259" key="1">
    <source>
        <dbReference type="Pfam" id="PF14301"/>
    </source>
</evidence>
<name>A0ABM5ZML6_9PSED</name>
<sequence length="229" mass="24747">MTTTYLIDELLVLHGPVTLPEIPGYGPQSPSNALILANPLPAPKAGHVWHLVNGKPKQIEDRRGTVYRLPNGTPESYWRLGPLPADLTTLTRPSDSHIWTNGAWSLDLTQLHAGKVAEVNTACTTGITGGFASSALGTTHRYGSALDDQLNLTGLILSGADSLCSCRDEQGVKAYRPHTATQLRQVGDDFTAFKLVWLHHANSLKQQLDQALANTDRVALEAISWTVPA</sequence>
<dbReference type="InterPro" id="IPR025484">
    <property type="entry name" value="DUF4376"/>
</dbReference>
<dbReference type="RefSeq" id="WP_064380990.1">
    <property type="nucleotide sequence ID" value="NZ_CP014205.2"/>
</dbReference>
<gene>
    <name evidence="2" type="ORF">AWU82_11585</name>
</gene>
<dbReference type="EMBL" id="CP014205">
    <property type="protein sequence ID" value="AMQ83925.1"/>
    <property type="molecule type" value="Genomic_DNA"/>
</dbReference>